<accession>A0ABQ5VHT1</accession>
<dbReference type="Pfam" id="PF00196">
    <property type="entry name" value="GerE"/>
    <property type="match status" value="1"/>
</dbReference>
<dbReference type="InterPro" id="IPR000792">
    <property type="entry name" value="Tscrpt_reg_LuxR_C"/>
</dbReference>
<reference evidence="3" key="2">
    <citation type="submission" date="2023-01" db="EMBL/GenBank/DDBJ databases">
        <title>Draft genome sequence of Sulfitobacter pacificus strain NBRC 109915.</title>
        <authorList>
            <person name="Sun Q."/>
            <person name="Mori K."/>
        </authorList>
    </citation>
    <scope>NUCLEOTIDE SEQUENCE</scope>
    <source>
        <strain evidence="3">NBRC 109915</strain>
    </source>
</reference>
<dbReference type="SUPFAM" id="SSF46894">
    <property type="entry name" value="C-terminal effector domain of the bipartite response regulators"/>
    <property type="match status" value="1"/>
</dbReference>
<dbReference type="EMBL" id="BSNL01000001">
    <property type="protein sequence ID" value="GLQ26629.1"/>
    <property type="molecule type" value="Genomic_DNA"/>
</dbReference>
<reference evidence="3" key="1">
    <citation type="journal article" date="2014" name="Int. J. Syst. Evol. Microbiol.">
        <title>Complete genome of a new Firmicutes species belonging to the dominant human colonic microbiota ('Ruminococcus bicirculans') reveals two chromosomes and a selective capacity to utilize plant glucans.</title>
        <authorList>
            <consortium name="NISC Comparative Sequencing Program"/>
            <person name="Wegmann U."/>
            <person name="Louis P."/>
            <person name="Goesmann A."/>
            <person name="Henrissat B."/>
            <person name="Duncan S.H."/>
            <person name="Flint H.J."/>
        </authorList>
    </citation>
    <scope>NUCLEOTIDE SEQUENCE</scope>
    <source>
        <strain evidence="3">NBRC 109915</strain>
    </source>
</reference>
<name>A0ABQ5VHT1_9RHOB</name>
<keyword evidence="1" id="KW-0812">Transmembrane</keyword>
<keyword evidence="1" id="KW-0472">Membrane</keyword>
<dbReference type="SMART" id="SM00421">
    <property type="entry name" value="HTH_LUXR"/>
    <property type="match status" value="1"/>
</dbReference>
<feature type="transmembrane region" description="Helical" evidence="1">
    <location>
        <begin position="6"/>
        <end position="30"/>
    </location>
</feature>
<keyword evidence="1" id="KW-1133">Transmembrane helix</keyword>
<dbReference type="InterPro" id="IPR016032">
    <property type="entry name" value="Sig_transdc_resp-reg_C-effctor"/>
</dbReference>
<protein>
    <recommendedName>
        <fullName evidence="2">HTH luxR-type domain-containing protein</fullName>
    </recommendedName>
</protein>
<dbReference type="Proteomes" id="UP001161388">
    <property type="component" value="Unassembled WGS sequence"/>
</dbReference>
<evidence type="ECO:0000259" key="2">
    <source>
        <dbReference type="SMART" id="SM00421"/>
    </source>
</evidence>
<evidence type="ECO:0000313" key="3">
    <source>
        <dbReference type="EMBL" id="GLQ26629.1"/>
    </source>
</evidence>
<keyword evidence="4" id="KW-1185">Reference proteome</keyword>
<proteinExistence type="predicted"/>
<organism evidence="3 4">
    <name type="scientific">Sulfitobacter pacificus</name>
    <dbReference type="NCBI Taxonomy" id="1499314"/>
    <lineage>
        <taxon>Bacteria</taxon>
        <taxon>Pseudomonadati</taxon>
        <taxon>Pseudomonadota</taxon>
        <taxon>Alphaproteobacteria</taxon>
        <taxon>Rhodobacterales</taxon>
        <taxon>Roseobacteraceae</taxon>
        <taxon>Sulfitobacter</taxon>
    </lineage>
</organism>
<dbReference type="InterPro" id="IPR036388">
    <property type="entry name" value="WH-like_DNA-bd_sf"/>
</dbReference>
<dbReference type="PRINTS" id="PR00038">
    <property type="entry name" value="HTHLUXR"/>
</dbReference>
<feature type="domain" description="HTH luxR-type" evidence="2">
    <location>
        <begin position="96"/>
        <end position="153"/>
    </location>
</feature>
<evidence type="ECO:0000313" key="4">
    <source>
        <dbReference type="Proteomes" id="UP001161388"/>
    </source>
</evidence>
<sequence length="197" mass="21527">MQVLRYWVSGFVLVFSVAALKTFLVVAFALEQAGTKMATIVGLFALFFALTSAVAYLCFKQVASYQDKMRKKQKQAASEFAAPAAKESVIARYAPEWGLSQAEADVAIFVAKGFSNSEVAEMRGCAIATIKSQLSSIYQKSGMGSRYQLIAFVTDEICAIANETKTEQRQRTSSVPTRRILPLVGRNKNSEQAALQA</sequence>
<comment type="caution">
    <text evidence="3">The sequence shown here is derived from an EMBL/GenBank/DDBJ whole genome shotgun (WGS) entry which is preliminary data.</text>
</comment>
<gene>
    <name evidence="3" type="ORF">GCM10007927_14320</name>
</gene>
<evidence type="ECO:0000256" key="1">
    <source>
        <dbReference type="SAM" id="Phobius"/>
    </source>
</evidence>
<dbReference type="Gene3D" id="1.10.10.10">
    <property type="entry name" value="Winged helix-like DNA-binding domain superfamily/Winged helix DNA-binding domain"/>
    <property type="match status" value="1"/>
</dbReference>
<feature type="transmembrane region" description="Helical" evidence="1">
    <location>
        <begin position="37"/>
        <end position="57"/>
    </location>
</feature>